<keyword evidence="2" id="KW-1185">Reference proteome</keyword>
<dbReference type="SUPFAM" id="SSF48403">
    <property type="entry name" value="Ankyrin repeat"/>
    <property type="match status" value="1"/>
</dbReference>
<dbReference type="Gene3D" id="1.25.40.20">
    <property type="entry name" value="Ankyrin repeat-containing domain"/>
    <property type="match status" value="1"/>
</dbReference>
<reference evidence="1" key="1">
    <citation type="submission" date="2015-01" db="EMBL/GenBank/DDBJ databases">
        <title>The Genome Sequence of Cladophialophora bantiana CBS 173.52.</title>
        <authorList>
            <consortium name="The Broad Institute Genomics Platform"/>
            <person name="Cuomo C."/>
            <person name="de Hoog S."/>
            <person name="Gorbushina A."/>
            <person name="Stielow B."/>
            <person name="Teixiera M."/>
            <person name="Abouelleil A."/>
            <person name="Chapman S.B."/>
            <person name="Priest M."/>
            <person name="Young S.K."/>
            <person name="Wortman J."/>
            <person name="Nusbaum C."/>
            <person name="Birren B."/>
        </authorList>
    </citation>
    <scope>NUCLEOTIDE SEQUENCE [LARGE SCALE GENOMIC DNA]</scope>
    <source>
        <strain evidence="1">CBS 173.52</strain>
    </source>
</reference>
<dbReference type="OrthoDB" id="426293at2759"/>
<organism evidence="1 2">
    <name type="scientific">Cladophialophora bantiana (strain ATCC 10958 / CBS 173.52 / CDC B-1940 / NIH 8579)</name>
    <name type="common">Xylohypha bantiana</name>
    <dbReference type="NCBI Taxonomy" id="1442370"/>
    <lineage>
        <taxon>Eukaryota</taxon>
        <taxon>Fungi</taxon>
        <taxon>Dikarya</taxon>
        <taxon>Ascomycota</taxon>
        <taxon>Pezizomycotina</taxon>
        <taxon>Eurotiomycetes</taxon>
        <taxon>Chaetothyriomycetidae</taxon>
        <taxon>Chaetothyriales</taxon>
        <taxon>Herpotrichiellaceae</taxon>
        <taxon>Cladophialophora</taxon>
    </lineage>
</organism>
<dbReference type="InterPro" id="IPR002110">
    <property type="entry name" value="Ankyrin_rpt"/>
</dbReference>
<dbReference type="InterPro" id="IPR036770">
    <property type="entry name" value="Ankyrin_rpt-contain_sf"/>
</dbReference>
<dbReference type="VEuPathDB" id="FungiDB:Z519_04199"/>
<evidence type="ECO:0000313" key="2">
    <source>
        <dbReference type="Proteomes" id="UP000053789"/>
    </source>
</evidence>
<evidence type="ECO:0000313" key="1">
    <source>
        <dbReference type="EMBL" id="KIW95614.1"/>
    </source>
</evidence>
<dbReference type="RefSeq" id="XP_016622283.1">
    <property type="nucleotide sequence ID" value="XM_016761945.1"/>
</dbReference>
<dbReference type="Proteomes" id="UP000053789">
    <property type="component" value="Unassembled WGS sequence"/>
</dbReference>
<dbReference type="Pfam" id="PF12796">
    <property type="entry name" value="Ank_2"/>
    <property type="match status" value="1"/>
</dbReference>
<proteinExistence type="predicted"/>
<accession>A0A0D2IFR9</accession>
<dbReference type="GeneID" id="27697127"/>
<gene>
    <name evidence="1" type="ORF">Z519_04199</name>
</gene>
<dbReference type="AlphaFoldDB" id="A0A0D2IFR9"/>
<protein>
    <submittedName>
        <fullName evidence="1">Uncharacterized protein</fullName>
    </submittedName>
</protein>
<name>A0A0D2IFR9_CLAB1</name>
<dbReference type="EMBL" id="KN846984">
    <property type="protein sequence ID" value="KIW95614.1"/>
    <property type="molecule type" value="Genomic_DNA"/>
</dbReference>
<sequence length="348" mass="39893">MDSLRPALIERIRLEKYIREWCGLFVFIEKSTIHLVYQTAKEFLIHNQQIECGAWKHSLMPTDNARILAQICVDALWLFQAKLSDADLLEPADVTEEDIWSLWSFLKYAGASDKGRVNIVKKLLDYECNCSYNVMRTTAARGHEHIVRNLLDAGANVNCRRSYGYSFEAAAECGHEGGVLILLDAGTDFQRHAECCSTALPAAIKYRHRKAKRDLFDVDADVSAKGFSNITFLAAVTDEIIMDLSPHPDRWTDRQRLNNLRLQVMRCHKDEGFWLETSSNLNKVKRAINGLKLHNLARHTDTLASFRFVERFARGYIRLGFLRQLNDKRGKRARSVEGTTADELERRS</sequence>
<dbReference type="HOGENOM" id="CLU_796939_0_0_1"/>